<dbReference type="GO" id="GO:0020037">
    <property type="term" value="F:heme binding"/>
    <property type="evidence" value="ECO:0007669"/>
    <property type="project" value="InterPro"/>
</dbReference>
<evidence type="ECO:0000256" key="11">
    <source>
        <dbReference type="ARBA" id="ARBA00022723"/>
    </source>
</evidence>
<dbReference type="Gene3D" id="1.20.1300.10">
    <property type="entry name" value="Fumarate reductase/succinate dehydrogenase, transmembrane subunit"/>
    <property type="match status" value="1"/>
</dbReference>
<evidence type="ECO:0000256" key="9">
    <source>
        <dbReference type="ARBA" id="ARBA00022617"/>
    </source>
</evidence>
<dbReference type="InterPro" id="IPR000701">
    <property type="entry name" value="SuccDH_FuR_B_TM-su"/>
</dbReference>
<feature type="transmembrane region" description="Helical" evidence="16">
    <location>
        <begin position="28"/>
        <end position="46"/>
    </location>
</feature>
<name>A0A934HR67_9RHOB</name>
<evidence type="ECO:0000256" key="14">
    <source>
        <dbReference type="ARBA" id="ARBA00023004"/>
    </source>
</evidence>
<comment type="function">
    <text evidence="2">Membrane-anchoring subunit of succinate dehydrogenase (SDH).</text>
</comment>
<keyword evidence="7" id="KW-0813">Transport</keyword>
<keyword evidence="9" id="KW-0349">Heme</keyword>
<keyword evidence="12" id="KW-0249">Electron transport</keyword>
<dbReference type="GO" id="GO:0046872">
    <property type="term" value="F:metal ion binding"/>
    <property type="evidence" value="ECO:0007669"/>
    <property type="project" value="UniProtKB-KW"/>
</dbReference>
<organism evidence="17 18">
    <name type="scientific">Pontibaca salina</name>
    <dbReference type="NCBI Taxonomy" id="2795731"/>
    <lineage>
        <taxon>Bacteria</taxon>
        <taxon>Pseudomonadati</taxon>
        <taxon>Pseudomonadota</taxon>
        <taxon>Alphaproteobacteria</taxon>
        <taxon>Rhodobacterales</taxon>
        <taxon>Roseobacteraceae</taxon>
        <taxon>Pontibaca</taxon>
    </lineage>
</organism>
<evidence type="ECO:0000256" key="7">
    <source>
        <dbReference type="ARBA" id="ARBA00022448"/>
    </source>
</evidence>
<evidence type="ECO:0000256" key="1">
    <source>
        <dbReference type="ARBA" id="ARBA00001971"/>
    </source>
</evidence>
<comment type="caution">
    <text evidence="17">The sequence shown here is derived from an EMBL/GenBank/DDBJ whole genome shotgun (WGS) entry which is preliminary data.</text>
</comment>
<comment type="subunit">
    <text evidence="5">Part of an enzyme complex containing four subunits: a flavoprotein, an iron-sulfur protein, plus two membrane-anchoring proteins, SdhC and SdhD.</text>
</comment>
<protein>
    <recommendedName>
        <fullName evidence="6">Succinate dehydrogenase hydrophobic membrane anchor subunit</fullName>
    </recommendedName>
</protein>
<keyword evidence="13 16" id="KW-1133">Transmembrane helix</keyword>
<comment type="pathway">
    <text evidence="4">Carbohydrate metabolism; tricarboxylic acid cycle.</text>
</comment>
<keyword evidence="11" id="KW-0479">Metal-binding</keyword>
<comment type="cofactor">
    <cofactor evidence="1">
        <name>heme</name>
        <dbReference type="ChEBI" id="CHEBI:30413"/>
    </cofactor>
</comment>
<dbReference type="Pfam" id="PF01127">
    <property type="entry name" value="Sdh_cyt"/>
    <property type="match status" value="1"/>
</dbReference>
<dbReference type="RefSeq" id="WP_198684703.1">
    <property type="nucleotide sequence ID" value="NZ_JAEIJD010000001.1"/>
</dbReference>
<dbReference type="AlphaFoldDB" id="A0A934HR67"/>
<evidence type="ECO:0000256" key="3">
    <source>
        <dbReference type="ARBA" id="ARBA00004141"/>
    </source>
</evidence>
<dbReference type="NCBIfam" id="TIGR02968">
    <property type="entry name" value="succ_dehyd_anc"/>
    <property type="match status" value="1"/>
</dbReference>
<evidence type="ECO:0000256" key="16">
    <source>
        <dbReference type="SAM" id="Phobius"/>
    </source>
</evidence>
<dbReference type="Proteomes" id="UP000613255">
    <property type="component" value="Unassembled WGS sequence"/>
</dbReference>
<comment type="subcellular location">
    <subcellularLocation>
        <location evidence="3">Membrane</location>
        <topology evidence="3">Multi-pass membrane protein</topology>
    </subcellularLocation>
</comment>
<dbReference type="SUPFAM" id="SSF81343">
    <property type="entry name" value="Fumarate reductase respiratory complex transmembrane subunits"/>
    <property type="match status" value="1"/>
</dbReference>
<keyword evidence="14" id="KW-0408">Iron</keyword>
<feature type="transmembrane region" description="Helical" evidence="16">
    <location>
        <begin position="98"/>
        <end position="119"/>
    </location>
</feature>
<evidence type="ECO:0000256" key="8">
    <source>
        <dbReference type="ARBA" id="ARBA00022532"/>
    </source>
</evidence>
<evidence type="ECO:0000313" key="17">
    <source>
        <dbReference type="EMBL" id="MBI6628703.1"/>
    </source>
</evidence>
<evidence type="ECO:0000256" key="6">
    <source>
        <dbReference type="ARBA" id="ARBA00019425"/>
    </source>
</evidence>
<evidence type="ECO:0000256" key="10">
    <source>
        <dbReference type="ARBA" id="ARBA00022692"/>
    </source>
</evidence>
<keyword evidence="10 16" id="KW-0812">Transmembrane</keyword>
<evidence type="ECO:0000256" key="2">
    <source>
        <dbReference type="ARBA" id="ARBA00004050"/>
    </source>
</evidence>
<evidence type="ECO:0000256" key="4">
    <source>
        <dbReference type="ARBA" id="ARBA00005163"/>
    </source>
</evidence>
<keyword evidence="18" id="KW-1185">Reference proteome</keyword>
<keyword evidence="8" id="KW-0816">Tricarboxylic acid cycle</keyword>
<evidence type="ECO:0000256" key="15">
    <source>
        <dbReference type="ARBA" id="ARBA00023136"/>
    </source>
</evidence>
<evidence type="ECO:0000313" key="18">
    <source>
        <dbReference type="Proteomes" id="UP000613255"/>
    </source>
</evidence>
<sequence>MRFLTDRKRAEGRGAAGSGTAHHWHMQISAFGLALVVPAFLYVFGSSLGKTHAEVLDIFSRPFPAVVTALVLVVGMIHFRKGAQTMIEDYSDGITRKVLIMSVAAFSYALIATGLFALAKIAL</sequence>
<dbReference type="InterPro" id="IPR034804">
    <property type="entry name" value="SQR/QFR_C/D"/>
</dbReference>
<evidence type="ECO:0000256" key="5">
    <source>
        <dbReference type="ARBA" id="ARBA00011558"/>
    </source>
</evidence>
<dbReference type="InterPro" id="IPR014312">
    <property type="entry name" value="Succ_DH_anchor"/>
</dbReference>
<reference evidence="17" key="1">
    <citation type="submission" date="2020-12" db="EMBL/GenBank/DDBJ databases">
        <title>Pontibaca salina gen. nov., sp. nov., isolated from marine sediment.</title>
        <authorList>
            <person name="Bo J."/>
            <person name="Wang S."/>
            <person name="Song X."/>
            <person name="Du Z."/>
        </authorList>
    </citation>
    <scope>NUCLEOTIDE SEQUENCE</scope>
    <source>
        <strain evidence="17">S1109L</strain>
    </source>
</reference>
<gene>
    <name evidence="17" type="primary">sdhD</name>
    <name evidence="17" type="ORF">JAO82_02300</name>
</gene>
<dbReference type="EMBL" id="JAEIJD010000001">
    <property type="protein sequence ID" value="MBI6628703.1"/>
    <property type="molecule type" value="Genomic_DNA"/>
</dbReference>
<evidence type="ECO:0000256" key="12">
    <source>
        <dbReference type="ARBA" id="ARBA00022982"/>
    </source>
</evidence>
<evidence type="ECO:0000256" key="13">
    <source>
        <dbReference type="ARBA" id="ARBA00022989"/>
    </source>
</evidence>
<proteinExistence type="predicted"/>
<feature type="transmembrane region" description="Helical" evidence="16">
    <location>
        <begin position="58"/>
        <end position="77"/>
    </location>
</feature>
<dbReference type="GO" id="GO:0006099">
    <property type="term" value="P:tricarboxylic acid cycle"/>
    <property type="evidence" value="ECO:0007669"/>
    <property type="project" value="UniProtKB-KW"/>
</dbReference>
<dbReference type="GO" id="GO:0016020">
    <property type="term" value="C:membrane"/>
    <property type="evidence" value="ECO:0007669"/>
    <property type="project" value="UniProtKB-SubCell"/>
</dbReference>
<keyword evidence="15 16" id="KW-0472">Membrane</keyword>
<accession>A0A934HR67</accession>
<dbReference type="CDD" id="cd03495">
    <property type="entry name" value="SQR_TypeC_SdhD_like"/>
    <property type="match status" value="1"/>
</dbReference>